<name>A0A1Y0HJ08_9BACT</name>
<dbReference type="AlphaFoldDB" id="A0A1Y0HJ08"/>
<dbReference type="PANTHER" id="PTHR39624">
    <property type="entry name" value="PROTEIN INVOLVED IN RIMO-MEDIATED BETA-METHYLTHIOLATION OF RIBOSOMAL PROTEIN S12 YCAO"/>
    <property type="match status" value="1"/>
</dbReference>
<dbReference type="InterPro" id="IPR003718">
    <property type="entry name" value="OsmC/Ohr_fam"/>
</dbReference>
<dbReference type="Proteomes" id="UP000196005">
    <property type="component" value="Chromosome"/>
</dbReference>
<dbReference type="Pfam" id="PF02566">
    <property type="entry name" value="OsmC"/>
    <property type="match status" value="1"/>
</dbReference>
<dbReference type="SUPFAM" id="SSF82784">
    <property type="entry name" value="OsmC-like"/>
    <property type="match status" value="1"/>
</dbReference>
<dbReference type="Gene3D" id="3.30.300.20">
    <property type="match status" value="1"/>
</dbReference>
<reference evidence="2" key="1">
    <citation type="submission" date="2017-05" db="EMBL/GenBank/DDBJ databases">
        <title>Dechlorination kinetics govern the competition between two new strains of the genus Sulfurospirillum.</title>
        <authorList>
            <person name="Buttet G.F."/>
            <person name="Murray A.M."/>
            <person name="Goris T."/>
            <person name="Burion M."/>
            <person name="Lin B."/>
            <person name="Rolle M."/>
            <person name="Maillard J."/>
        </authorList>
    </citation>
    <scope>NUCLEOTIDE SEQUENCE [LARGE SCALE GENOMIC DNA]</scope>
    <source>
        <strain evidence="2">SL2-1</strain>
    </source>
</reference>
<evidence type="ECO:0000313" key="1">
    <source>
        <dbReference type="EMBL" id="ARU48081.1"/>
    </source>
</evidence>
<dbReference type="InterPro" id="IPR036102">
    <property type="entry name" value="OsmC/Ohrsf"/>
</dbReference>
<sequence>MMISESQHEKYLTHFTNGMFSAYADTTKNKGGAEQGFRPHELLEAALACCMNMSLRMHAEKLSISLSEVNVHVSLNRDDPEQPTFEYGVSFGKAFSPEEKQKLLTALECSSVRSTLSKPLAFKLVNATENL</sequence>
<organism evidence="1 2">
    <name type="scientific">Sulfurospirillum diekertiae</name>
    <dbReference type="NCBI Taxonomy" id="1854492"/>
    <lineage>
        <taxon>Bacteria</taxon>
        <taxon>Pseudomonadati</taxon>
        <taxon>Campylobacterota</taxon>
        <taxon>Epsilonproteobacteria</taxon>
        <taxon>Campylobacterales</taxon>
        <taxon>Sulfurospirillaceae</taxon>
        <taxon>Sulfurospirillum</taxon>
    </lineage>
</organism>
<dbReference type="InterPro" id="IPR015946">
    <property type="entry name" value="KH_dom-like_a/b"/>
</dbReference>
<accession>A0A1Y0HJ08</accession>
<gene>
    <name evidence="1" type="ORF">Sdiek1_0914</name>
</gene>
<dbReference type="OrthoDB" id="9789573at2"/>
<proteinExistence type="predicted"/>
<dbReference type="PANTHER" id="PTHR39624:SF2">
    <property type="entry name" value="OSMC-LIKE PROTEIN"/>
    <property type="match status" value="1"/>
</dbReference>
<dbReference type="RefSeq" id="WP_087438088.1">
    <property type="nucleotide sequence ID" value="NZ_CP021416.1"/>
</dbReference>
<dbReference type="EMBL" id="CP021416">
    <property type="protein sequence ID" value="ARU48081.1"/>
    <property type="molecule type" value="Genomic_DNA"/>
</dbReference>
<protein>
    <recommendedName>
        <fullName evidence="3">OsmC-like protein</fullName>
    </recommendedName>
</protein>
<evidence type="ECO:0000313" key="2">
    <source>
        <dbReference type="Proteomes" id="UP000196005"/>
    </source>
</evidence>
<evidence type="ECO:0008006" key="3">
    <source>
        <dbReference type="Google" id="ProtNLM"/>
    </source>
</evidence>
<dbReference type="KEGG" id="suls:Sdiek1_0914"/>
<keyword evidence="2" id="KW-1185">Reference proteome</keyword>